<dbReference type="GO" id="GO:0008344">
    <property type="term" value="P:adult locomotory behavior"/>
    <property type="evidence" value="ECO:0007669"/>
    <property type="project" value="TreeGrafter"/>
</dbReference>
<dbReference type="SMART" id="SM00875">
    <property type="entry name" value="BACK"/>
    <property type="match status" value="1"/>
</dbReference>
<gene>
    <name evidence="2" type="ORF">Zmor_024277</name>
</gene>
<dbReference type="InterPro" id="IPR052407">
    <property type="entry name" value="BTB_POZ_domain_cont_9"/>
</dbReference>
<dbReference type="PANTHER" id="PTHR46306:SF1">
    <property type="entry name" value="BTB_POZ DOMAIN-CONTAINING PROTEIN 9"/>
    <property type="match status" value="1"/>
</dbReference>
<proteinExistence type="predicted"/>
<dbReference type="SUPFAM" id="SSF54695">
    <property type="entry name" value="POZ domain"/>
    <property type="match status" value="1"/>
</dbReference>
<dbReference type="Pfam" id="PF00651">
    <property type="entry name" value="BTB"/>
    <property type="match status" value="1"/>
</dbReference>
<evidence type="ECO:0000313" key="2">
    <source>
        <dbReference type="EMBL" id="KAJ3646701.1"/>
    </source>
</evidence>
<dbReference type="AlphaFoldDB" id="A0AA38M7Y2"/>
<evidence type="ECO:0000259" key="1">
    <source>
        <dbReference type="PROSITE" id="PS50097"/>
    </source>
</evidence>
<dbReference type="InterPro" id="IPR011705">
    <property type="entry name" value="BACK"/>
</dbReference>
<dbReference type="Proteomes" id="UP001168821">
    <property type="component" value="Unassembled WGS sequence"/>
</dbReference>
<dbReference type="Gene3D" id="3.30.710.10">
    <property type="entry name" value="Potassium Channel Kv1.1, Chain A"/>
    <property type="match status" value="1"/>
</dbReference>
<feature type="domain" description="BTB" evidence="1">
    <location>
        <begin position="33"/>
        <end position="97"/>
    </location>
</feature>
<dbReference type="SMART" id="SM00225">
    <property type="entry name" value="BTB"/>
    <property type="match status" value="1"/>
</dbReference>
<evidence type="ECO:0000313" key="3">
    <source>
        <dbReference type="Proteomes" id="UP001168821"/>
    </source>
</evidence>
<dbReference type="PANTHER" id="PTHR46306">
    <property type="entry name" value="BTB/POZ DOMAIN-CONTAINING PROTEIN 9"/>
    <property type="match status" value="1"/>
</dbReference>
<keyword evidence="3" id="KW-1185">Reference proteome</keyword>
<organism evidence="2 3">
    <name type="scientific">Zophobas morio</name>
    <dbReference type="NCBI Taxonomy" id="2755281"/>
    <lineage>
        <taxon>Eukaryota</taxon>
        <taxon>Metazoa</taxon>
        <taxon>Ecdysozoa</taxon>
        <taxon>Arthropoda</taxon>
        <taxon>Hexapoda</taxon>
        <taxon>Insecta</taxon>
        <taxon>Pterygota</taxon>
        <taxon>Neoptera</taxon>
        <taxon>Endopterygota</taxon>
        <taxon>Coleoptera</taxon>
        <taxon>Polyphaga</taxon>
        <taxon>Cucujiformia</taxon>
        <taxon>Tenebrionidae</taxon>
        <taxon>Zophobas</taxon>
    </lineage>
</organism>
<dbReference type="PROSITE" id="PS50097">
    <property type="entry name" value="BTB"/>
    <property type="match status" value="1"/>
</dbReference>
<comment type="caution">
    <text evidence="2">The sequence shown here is derived from an EMBL/GenBank/DDBJ whole genome shotgun (WGS) entry which is preliminary data.</text>
</comment>
<dbReference type="InterPro" id="IPR011333">
    <property type="entry name" value="SKP1/BTB/POZ_sf"/>
</dbReference>
<accession>A0AA38M7Y2</accession>
<dbReference type="InterPro" id="IPR000210">
    <property type="entry name" value="BTB/POZ_dom"/>
</dbReference>
<dbReference type="Gene3D" id="2.60.120.260">
    <property type="entry name" value="Galactose-binding domain-like"/>
    <property type="match status" value="1"/>
</dbReference>
<dbReference type="SUPFAM" id="SSF49785">
    <property type="entry name" value="Galactose-binding domain-like"/>
    <property type="match status" value="1"/>
</dbReference>
<protein>
    <recommendedName>
        <fullName evidence="1">BTB domain-containing protein</fullName>
    </recommendedName>
</protein>
<dbReference type="GO" id="GO:0050804">
    <property type="term" value="P:modulation of chemical synaptic transmission"/>
    <property type="evidence" value="ECO:0007669"/>
    <property type="project" value="TreeGrafter"/>
</dbReference>
<dbReference type="EMBL" id="JALNTZ010000007">
    <property type="protein sequence ID" value="KAJ3646701.1"/>
    <property type="molecule type" value="Genomic_DNA"/>
</dbReference>
<dbReference type="InterPro" id="IPR008979">
    <property type="entry name" value="Galactose-bd-like_sf"/>
</dbReference>
<name>A0AA38M7Y2_9CUCU</name>
<dbReference type="Pfam" id="PF07707">
    <property type="entry name" value="BACK"/>
    <property type="match status" value="1"/>
</dbReference>
<dbReference type="Gene3D" id="1.25.40.420">
    <property type="match status" value="1"/>
</dbReference>
<reference evidence="2" key="1">
    <citation type="journal article" date="2023" name="G3 (Bethesda)">
        <title>Whole genome assemblies of Zophobas morio and Tenebrio molitor.</title>
        <authorList>
            <person name="Kaur S."/>
            <person name="Stinson S.A."/>
            <person name="diCenzo G.C."/>
        </authorList>
    </citation>
    <scope>NUCLEOTIDE SEQUENCE</scope>
    <source>
        <strain evidence="2">QUZm001</strain>
    </source>
</reference>
<sequence>MANEEEPQQKIIITDFSKIYEDMSPYYLKDTFSDVQIILSDKTIHAHKIVLAARCKYFESVLLQDLKQAEIALQNVPSKAFETILYYIYTGSVVIESEDANYIFDILQLAHEYSLETLEKSINEKMNSIVNLSNVCFFLNKANAYDMDELREICHAFIDEHVLQKLQYDFFDVLTQKSMVNMLTRDVEEIDIFNIAVNWCKHNEDVDNVVIECVRFPSLTRNEILTIVWPSKIVDEAKLLNALATIELHGTKETQRRFVKGKNIAAAGNNVKVISGLSPTMLFEETKTEGDGTYHNEDDKNGITVDLGQVKWFNYITMNITGNSWVGYRIKVSVDLQKWHNVLDYSMYWCKYNQNLYFEQQGARYIRIVLKDSKGRICKFQVYMSSDVPKIHNTIVYPSSNIITSENFILSSGQTSGSFTTYLYLNQPYMISRIKARLRFYKSISSIATSTDNMQWEEVEFPVDDNVLLCFNERIVTFIRVIGQLSPNKTNVHTQQFLDDFECF</sequence>
<dbReference type="GO" id="GO:0005737">
    <property type="term" value="C:cytoplasm"/>
    <property type="evidence" value="ECO:0007669"/>
    <property type="project" value="TreeGrafter"/>
</dbReference>
<dbReference type="GO" id="GO:0048512">
    <property type="term" value="P:circadian behavior"/>
    <property type="evidence" value="ECO:0007669"/>
    <property type="project" value="TreeGrafter"/>
</dbReference>